<dbReference type="OrthoDB" id="45365at2759"/>
<evidence type="ECO:0000256" key="1">
    <source>
        <dbReference type="ARBA" id="ARBA00022441"/>
    </source>
</evidence>
<feature type="region of interest" description="Disordered" evidence="3">
    <location>
        <begin position="1"/>
        <end position="21"/>
    </location>
</feature>
<keyword evidence="2" id="KW-0677">Repeat</keyword>
<evidence type="ECO:0000256" key="3">
    <source>
        <dbReference type="SAM" id="MobiDB-lite"/>
    </source>
</evidence>
<reference evidence="4" key="1">
    <citation type="submission" date="2016-10" db="EMBL/GenBank/DDBJ databases">
        <authorList>
            <person name="Benchimol M."/>
            <person name="Almeida L.G."/>
            <person name="Vasconcelos A.T."/>
            <person name="Perreira-Neves A."/>
            <person name="Rosa I.A."/>
            <person name="Tasca T."/>
            <person name="Bogo M.R."/>
            <person name="de Souza W."/>
        </authorList>
    </citation>
    <scope>NUCLEOTIDE SEQUENCE [LARGE SCALE GENOMIC DNA]</scope>
    <source>
        <strain evidence="4">K</strain>
    </source>
</reference>
<gene>
    <name evidence="4" type="ORF">TRFO_21200</name>
</gene>
<evidence type="ECO:0000313" key="4">
    <source>
        <dbReference type="EMBL" id="OHT09772.1"/>
    </source>
</evidence>
<dbReference type="AlphaFoldDB" id="A0A1J4KIW8"/>
<dbReference type="GeneID" id="94836525"/>
<proteinExistence type="predicted"/>
<dbReference type="Proteomes" id="UP000179807">
    <property type="component" value="Unassembled WGS sequence"/>
</dbReference>
<sequence>MGNNHSKGHGGGNYDQITSSQPDYTKIEHPERYMPSFAAVWSRIIPEGKNYPIARTGHFFSYDPNRDCAITGCGASSTQVLLDDIWSLNLTTYKWVKLNITGSPISPRTGAKSTIVDDIMYIFGGFCDPTYYNDLFAIDLSTLVCVKIEGTGDLPTPRNAPLFSNYKHKLYVWGGYDGNWPSDLYVFDLVTKIWTRYPQTAPGRSGQTFTTIGNCIYCYMSAKSGGMYVVNMETNEVKQVQTSGKEPDDPNLLNGGLVKVDHYLFLLGGKSTNNYTLLYTCDVYKMKWFVFYLVPDDDTVNLGDGRINDEFNFMVPRTASMGIVYSPQSRNMVTFLGRPMLDPSPVNVYSLGDAYAIIHLQHDMEEACKPTNPIMSLSPR</sequence>
<evidence type="ECO:0000313" key="5">
    <source>
        <dbReference type="Proteomes" id="UP000179807"/>
    </source>
</evidence>
<name>A0A1J4KIW8_9EUKA</name>
<evidence type="ECO:0000256" key="2">
    <source>
        <dbReference type="ARBA" id="ARBA00022737"/>
    </source>
</evidence>
<dbReference type="PANTHER" id="PTHR46647">
    <property type="entry name" value="RAB9 EFFECTOR PROTEIN WITH KELCH MOTIFS"/>
    <property type="match status" value="1"/>
</dbReference>
<protein>
    <submittedName>
        <fullName evidence="4">Kelch motif family protein</fullName>
    </submittedName>
</protein>
<dbReference type="Pfam" id="PF24681">
    <property type="entry name" value="Kelch_KLHDC2_KLHL20_DRC7"/>
    <property type="match status" value="1"/>
</dbReference>
<comment type="caution">
    <text evidence="4">The sequence shown here is derived from an EMBL/GenBank/DDBJ whole genome shotgun (WGS) entry which is preliminary data.</text>
</comment>
<keyword evidence="1" id="KW-0880">Kelch repeat</keyword>
<accession>A0A1J4KIW8</accession>
<dbReference type="EMBL" id="MLAK01000630">
    <property type="protein sequence ID" value="OHT09772.1"/>
    <property type="molecule type" value="Genomic_DNA"/>
</dbReference>
<dbReference type="InterPro" id="IPR015915">
    <property type="entry name" value="Kelch-typ_b-propeller"/>
</dbReference>
<dbReference type="PANTHER" id="PTHR46647:SF1">
    <property type="entry name" value="RAB9 EFFECTOR PROTEIN WITH KELCH MOTIFS"/>
    <property type="match status" value="1"/>
</dbReference>
<organism evidence="4 5">
    <name type="scientific">Tritrichomonas foetus</name>
    <dbReference type="NCBI Taxonomy" id="1144522"/>
    <lineage>
        <taxon>Eukaryota</taxon>
        <taxon>Metamonada</taxon>
        <taxon>Parabasalia</taxon>
        <taxon>Tritrichomonadida</taxon>
        <taxon>Tritrichomonadidae</taxon>
        <taxon>Tritrichomonas</taxon>
    </lineage>
</organism>
<dbReference type="RefSeq" id="XP_068362908.1">
    <property type="nucleotide sequence ID" value="XM_068501821.1"/>
</dbReference>
<dbReference type="InterPro" id="IPR052124">
    <property type="entry name" value="Rab9_kelch_effector"/>
</dbReference>
<keyword evidence="5" id="KW-1185">Reference proteome</keyword>
<dbReference type="Gene3D" id="2.120.10.80">
    <property type="entry name" value="Kelch-type beta propeller"/>
    <property type="match status" value="1"/>
</dbReference>
<dbReference type="VEuPathDB" id="TrichDB:TRFO_21200"/>
<dbReference type="SUPFAM" id="SSF117281">
    <property type="entry name" value="Kelch motif"/>
    <property type="match status" value="1"/>
</dbReference>